<organism evidence="2 3">
    <name type="scientific">Streptomyces purpureus</name>
    <dbReference type="NCBI Taxonomy" id="1951"/>
    <lineage>
        <taxon>Bacteria</taxon>
        <taxon>Bacillati</taxon>
        <taxon>Actinomycetota</taxon>
        <taxon>Actinomycetes</taxon>
        <taxon>Kitasatosporales</taxon>
        <taxon>Streptomycetaceae</taxon>
        <taxon>Streptomyces</taxon>
    </lineage>
</organism>
<proteinExistence type="predicted"/>
<reference evidence="2" key="1">
    <citation type="journal article" date="2014" name="Int. J. Syst. Evol. Microbiol.">
        <title>Complete genome sequence of Corynebacterium casei LMG S-19264T (=DSM 44701T), isolated from a smear-ripened cheese.</title>
        <authorList>
            <consortium name="US DOE Joint Genome Institute (JGI-PGF)"/>
            <person name="Walter F."/>
            <person name="Albersmeier A."/>
            <person name="Kalinowski J."/>
            <person name="Ruckert C."/>
        </authorList>
    </citation>
    <scope>NUCLEOTIDE SEQUENCE</scope>
    <source>
        <strain evidence="2">JCM 3172</strain>
    </source>
</reference>
<keyword evidence="2" id="KW-0238">DNA-binding</keyword>
<keyword evidence="3" id="KW-1185">Reference proteome</keyword>
<evidence type="ECO:0000256" key="1">
    <source>
        <dbReference type="SAM" id="MobiDB-lite"/>
    </source>
</evidence>
<feature type="region of interest" description="Disordered" evidence="1">
    <location>
        <begin position="1"/>
        <end position="20"/>
    </location>
</feature>
<dbReference type="EMBL" id="BMQQ01000010">
    <property type="protein sequence ID" value="GGT35296.1"/>
    <property type="molecule type" value="Genomic_DNA"/>
</dbReference>
<evidence type="ECO:0000313" key="2">
    <source>
        <dbReference type="EMBL" id="GGT35296.1"/>
    </source>
</evidence>
<feature type="compositionally biased region" description="Basic and acidic residues" evidence="1">
    <location>
        <begin position="129"/>
        <end position="140"/>
    </location>
</feature>
<reference evidence="2" key="2">
    <citation type="submission" date="2020-09" db="EMBL/GenBank/DDBJ databases">
        <authorList>
            <person name="Sun Q."/>
            <person name="Ohkuma M."/>
        </authorList>
    </citation>
    <scope>NUCLEOTIDE SEQUENCE</scope>
    <source>
        <strain evidence="2">JCM 3172</strain>
    </source>
</reference>
<sequence>MTVAQFSARTPARGGSSVAGVTHVRHRHDEKFTVVGNHLAQHRQLSACAIGIGVYIQSLPDGALIGVKVLTARFPEGEARISKALRELEAAGYLERKVERLGGARIVTRTRWYEHPHAAEQVKAPAARPVERPAKTRTEPKPRVVPELTDELKPAAALLARLRQLDPRLLLSETDVRRLAPGVQRWLERGVAPSAAARTLAGELPAGTIRWPGRLLEHRLREWLPPELPPEPEGPKQTPMQTCEGCDRAFRSDEPGRCRDCKGDVH</sequence>
<protein>
    <submittedName>
        <fullName evidence="2">DNA-binding protein</fullName>
    </submittedName>
</protein>
<comment type="caution">
    <text evidence="2">The sequence shown here is derived from an EMBL/GenBank/DDBJ whole genome shotgun (WGS) entry which is preliminary data.</text>
</comment>
<dbReference type="Proteomes" id="UP000619486">
    <property type="component" value="Unassembled WGS sequence"/>
</dbReference>
<accession>A0A918LQD3</accession>
<feature type="region of interest" description="Disordered" evidence="1">
    <location>
        <begin position="120"/>
        <end position="140"/>
    </location>
</feature>
<gene>
    <name evidence="2" type="ORF">GCM10014713_31190</name>
</gene>
<name>A0A918LQD3_9ACTN</name>
<dbReference type="RefSeq" id="WP_189202131.1">
    <property type="nucleotide sequence ID" value="NZ_BMQQ01000010.1"/>
</dbReference>
<dbReference type="AlphaFoldDB" id="A0A918LQD3"/>
<dbReference type="GO" id="GO:0003677">
    <property type="term" value="F:DNA binding"/>
    <property type="evidence" value="ECO:0007669"/>
    <property type="project" value="UniProtKB-KW"/>
</dbReference>
<evidence type="ECO:0000313" key="3">
    <source>
        <dbReference type="Proteomes" id="UP000619486"/>
    </source>
</evidence>